<dbReference type="Proteomes" id="UP000037854">
    <property type="component" value="Unassembled WGS sequence"/>
</dbReference>
<name>A0ABR5MK17_9BACI</name>
<evidence type="ECO:0000313" key="1">
    <source>
        <dbReference type="EMBL" id="KPH75760.1"/>
    </source>
</evidence>
<dbReference type="EMBL" id="LGTK01000023">
    <property type="protein sequence ID" value="KPH75760.1"/>
    <property type="molecule type" value="Genomic_DNA"/>
</dbReference>
<reference evidence="1 2" key="1">
    <citation type="submission" date="2015-07" db="EMBL/GenBank/DDBJ databases">
        <title>High-quality draft genome sequence of Oceanobacillus caeni HM6, a bacillus isolated from a human feces.</title>
        <authorList>
            <person name="Kumar J."/>
            <person name="Verma M.K."/>
            <person name="Pandey R."/>
            <person name="Bhambi M."/>
            <person name="Chauhan N."/>
        </authorList>
    </citation>
    <scope>NUCLEOTIDE SEQUENCE [LARGE SCALE GENOMIC DNA]</scope>
    <source>
        <strain evidence="1 2">HM6</strain>
    </source>
</reference>
<comment type="caution">
    <text evidence="1">The sequence shown here is derived from an EMBL/GenBank/DDBJ whole genome shotgun (WGS) entry which is preliminary data.</text>
</comment>
<keyword evidence="2" id="KW-1185">Reference proteome</keyword>
<protein>
    <submittedName>
        <fullName evidence="1">Uncharacterized protein</fullName>
    </submittedName>
</protein>
<gene>
    <name evidence="1" type="ORF">AFL42_08410</name>
</gene>
<organism evidence="1 2">
    <name type="scientific">Oceanobacillus caeni</name>
    <dbReference type="NCBI Taxonomy" id="405946"/>
    <lineage>
        <taxon>Bacteria</taxon>
        <taxon>Bacillati</taxon>
        <taxon>Bacillota</taxon>
        <taxon>Bacilli</taxon>
        <taxon>Bacillales</taxon>
        <taxon>Bacillaceae</taxon>
        <taxon>Oceanobacillus</taxon>
    </lineage>
</organism>
<accession>A0ABR5MK17</accession>
<proteinExistence type="predicted"/>
<evidence type="ECO:0000313" key="2">
    <source>
        <dbReference type="Proteomes" id="UP000037854"/>
    </source>
</evidence>
<sequence>MINNVITTFIIAYIYFIRAKQIETLIQSGLKQMSNIKDKVIANINIGKMTFIYVNALLSGGGTMELKRYLHLTTDARARGSPYAKI</sequence>
<dbReference type="RefSeq" id="WP_060668382.1">
    <property type="nucleotide sequence ID" value="NZ_JAHHXM010000031.1"/>
</dbReference>